<organism evidence="1 2">
    <name type="scientific">Paraglaciecola psychrophila 170</name>
    <dbReference type="NCBI Taxonomy" id="1129794"/>
    <lineage>
        <taxon>Bacteria</taxon>
        <taxon>Pseudomonadati</taxon>
        <taxon>Pseudomonadota</taxon>
        <taxon>Gammaproteobacteria</taxon>
        <taxon>Alteromonadales</taxon>
        <taxon>Alteromonadaceae</taxon>
        <taxon>Paraglaciecola</taxon>
    </lineage>
</organism>
<dbReference type="EMBL" id="CP003837">
    <property type="protein sequence ID" value="AGH42146.1"/>
    <property type="molecule type" value="Genomic_DNA"/>
</dbReference>
<accession>K7AXK5</accession>
<dbReference type="KEGG" id="gps:C427_0036"/>
<dbReference type="PATRIC" id="fig|1129794.4.peg.32"/>
<name>K7AXK5_9ALTE</name>
<gene>
    <name evidence="1" type="ORF">C427_0036</name>
</gene>
<reference evidence="1 2" key="1">
    <citation type="journal article" date="2013" name="Genome Announc.">
        <title>Complete Genome Sequence of Glaciecola psychrophila Strain 170T.</title>
        <authorList>
            <person name="Yin J."/>
            <person name="Chen J."/>
            <person name="Liu G."/>
            <person name="Yu Y."/>
            <person name="Song L."/>
            <person name="Wang X."/>
            <person name="Qu X."/>
        </authorList>
    </citation>
    <scope>NUCLEOTIDE SEQUENCE [LARGE SCALE GENOMIC DNA]</scope>
    <source>
        <strain evidence="1 2">170</strain>
    </source>
</reference>
<evidence type="ECO:0008006" key="3">
    <source>
        <dbReference type="Google" id="ProtNLM"/>
    </source>
</evidence>
<dbReference type="STRING" id="1129794.C427_0036"/>
<sequence>MVKEWVKRFDEKGIDGLIEKPRFSRRRVLSTDQLENLKRLLKHDVVSLKATHSTA</sequence>
<proteinExistence type="predicted"/>
<evidence type="ECO:0000313" key="1">
    <source>
        <dbReference type="EMBL" id="AGH42146.1"/>
    </source>
</evidence>
<keyword evidence="2" id="KW-1185">Reference proteome</keyword>
<dbReference type="Proteomes" id="UP000011864">
    <property type="component" value="Chromosome"/>
</dbReference>
<protein>
    <recommendedName>
        <fullName evidence="3">Transposase</fullName>
    </recommendedName>
</protein>
<evidence type="ECO:0000313" key="2">
    <source>
        <dbReference type="Proteomes" id="UP000011864"/>
    </source>
</evidence>
<dbReference type="AlphaFoldDB" id="K7AXK5"/>
<dbReference type="HOGENOM" id="CLU_3028153_0_0_6"/>